<keyword evidence="1" id="KW-1133">Transmembrane helix</keyword>
<evidence type="ECO:0000313" key="2">
    <source>
        <dbReference type="EMBL" id="TCZ53916.1"/>
    </source>
</evidence>
<protein>
    <submittedName>
        <fullName evidence="2">Uncharacterized protein</fullName>
    </submittedName>
</protein>
<keyword evidence="3" id="KW-1185">Reference proteome</keyword>
<accession>A0A4R4D518</accession>
<dbReference type="Proteomes" id="UP000295023">
    <property type="component" value="Unassembled WGS sequence"/>
</dbReference>
<gene>
    <name evidence="2" type="ORF">EXY23_23765</name>
</gene>
<dbReference type="AlphaFoldDB" id="A0A4R4D518"/>
<feature type="transmembrane region" description="Helical" evidence="1">
    <location>
        <begin position="5"/>
        <end position="27"/>
    </location>
</feature>
<dbReference type="OrthoDB" id="7284888at2"/>
<comment type="caution">
    <text evidence="2">The sequence shown here is derived from an EMBL/GenBank/DDBJ whole genome shotgun (WGS) entry which is preliminary data.</text>
</comment>
<dbReference type="EMBL" id="SKBM01000035">
    <property type="protein sequence ID" value="TCZ53916.1"/>
    <property type="molecule type" value="Genomic_DNA"/>
</dbReference>
<reference evidence="2 3" key="1">
    <citation type="submission" date="2019-03" db="EMBL/GenBank/DDBJ databases">
        <title>Paracraurococcus aquatilis NE82 genome sequence.</title>
        <authorList>
            <person name="Zhao Y."/>
            <person name="Du Z."/>
        </authorList>
    </citation>
    <scope>NUCLEOTIDE SEQUENCE [LARGE SCALE GENOMIC DNA]</scope>
    <source>
        <strain evidence="2 3">NE82</strain>
    </source>
</reference>
<dbReference type="RefSeq" id="WP_132295825.1">
    <property type="nucleotide sequence ID" value="NZ_SKBM01000035.1"/>
</dbReference>
<feature type="transmembrane region" description="Helical" evidence="1">
    <location>
        <begin position="33"/>
        <end position="49"/>
    </location>
</feature>
<organism evidence="2 3">
    <name type="scientific">Roseicella aquatilis</name>
    <dbReference type="NCBI Taxonomy" id="2527868"/>
    <lineage>
        <taxon>Bacteria</taxon>
        <taxon>Pseudomonadati</taxon>
        <taxon>Pseudomonadota</taxon>
        <taxon>Alphaproteobacteria</taxon>
        <taxon>Acetobacterales</taxon>
        <taxon>Roseomonadaceae</taxon>
        <taxon>Roseicella</taxon>
    </lineage>
</organism>
<keyword evidence="1" id="KW-0472">Membrane</keyword>
<evidence type="ECO:0000256" key="1">
    <source>
        <dbReference type="SAM" id="Phobius"/>
    </source>
</evidence>
<keyword evidence="1" id="KW-0812">Transmembrane</keyword>
<sequence length="61" mass="6548">MVGRILEAVVVLCAVVGFYALLSAIGLFVGETWTLLFAVIGSYGCYLYGRFGRRLLGGDVT</sequence>
<evidence type="ECO:0000313" key="3">
    <source>
        <dbReference type="Proteomes" id="UP000295023"/>
    </source>
</evidence>
<name>A0A4R4D518_9PROT</name>
<proteinExistence type="predicted"/>